<dbReference type="InterPro" id="IPR013830">
    <property type="entry name" value="SGNH_hydro"/>
</dbReference>
<protein>
    <submittedName>
        <fullName evidence="2">GDSL-type esterase/lipase family protein</fullName>
    </submittedName>
</protein>
<evidence type="ECO:0000259" key="1">
    <source>
        <dbReference type="Pfam" id="PF13472"/>
    </source>
</evidence>
<dbReference type="PANTHER" id="PTHR43784:SF2">
    <property type="entry name" value="GDSL-LIKE LIPASE_ACYLHYDROLASE, PUTATIVE (AFU_ORTHOLOGUE AFUA_2G00820)-RELATED"/>
    <property type="match status" value="1"/>
</dbReference>
<accession>A0ABU8UD97</accession>
<dbReference type="Pfam" id="PF13472">
    <property type="entry name" value="Lipase_GDSL_2"/>
    <property type="match status" value="1"/>
</dbReference>
<dbReference type="EMBL" id="JBBKAM010000004">
    <property type="protein sequence ID" value="MEJ8645873.1"/>
    <property type="molecule type" value="Genomic_DNA"/>
</dbReference>
<organism evidence="2 3">
    <name type="scientific">Streptomyces caledonius</name>
    <dbReference type="NCBI Taxonomy" id="3134107"/>
    <lineage>
        <taxon>Bacteria</taxon>
        <taxon>Bacillati</taxon>
        <taxon>Actinomycetota</taxon>
        <taxon>Actinomycetes</taxon>
        <taxon>Kitasatosporales</taxon>
        <taxon>Streptomycetaceae</taxon>
        <taxon>Streptomyces</taxon>
    </lineage>
</organism>
<dbReference type="InterPro" id="IPR053140">
    <property type="entry name" value="GDSL_Rv0518-like"/>
</dbReference>
<proteinExistence type="predicted"/>
<gene>
    <name evidence="2" type="ORF">WKI68_40940</name>
</gene>
<sequence>MIAGYLQLVREAHARGVRVIGATIPPFHGSAYWTERGEDVRTAVNAWVRTGGAYDAVVDFDRVLAAPADPERPKEVKIKDEYAFAPDRLHMNDAGYKAMADAIDLNSL</sequence>
<evidence type="ECO:0000313" key="3">
    <source>
        <dbReference type="Proteomes" id="UP001382904"/>
    </source>
</evidence>
<feature type="domain" description="SGNH hydrolase-type esterase" evidence="1">
    <location>
        <begin position="5"/>
        <end position="98"/>
    </location>
</feature>
<dbReference type="InterPro" id="IPR036514">
    <property type="entry name" value="SGNH_hydro_sf"/>
</dbReference>
<comment type="caution">
    <text evidence="2">The sequence shown here is derived from an EMBL/GenBank/DDBJ whole genome shotgun (WGS) entry which is preliminary data.</text>
</comment>
<dbReference type="SUPFAM" id="SSF52266">
    <property type="entry name" value="SGNH hydrolase"/>
    <property type="match status" value="1"/>
</dbReference>
<reference evidence="2 3" key="1">
    <citation type="submission" date="2024-03" db="EMBL/GenBank/DDBJ databases">
        <title>Novel Streptomyces species of biotechnological and ecological value are a feature of Machair soil.</title>
        <authorList>
            <person name="Prole J.R."/>
            <person name="Goodfellow M."/>
            <person name="Allenby N."/>
            <person name="Ward A.C."/>
        </authorList>
    </citation>
    <scope>NUCLEOTIDE SEQUENCE [LARGE SCALE GENOMIC DNA]</scope>
    <source>
        <strain evidence="2 3">MS1.HAVA.3</strain>
    </source>
</reference>
<dbReference type="Proteomes" id="UP001382904">
    <property type="component" value="Unassembled WGS sequence"/>
</dbReference>
<evidence type="ECO:0000313" key="2">
    <source>
        <dbReference type="EMBL" id="MEJ8645873.1"/>
    </source>
</evidence>
<dbReference type="Gene3D" id="3.40.50.1110">
    <property type="entry name" value="SGNH hydrolase"/>
    <property type="match status" value="1"/>
</dbReference>
<name>A0ABU8UD97_9ACTN</name>
<dbReference type="PANTHER" id="PTHR43784">
    <property type="entry name" value="GDSL-LIKE LIPASE/ACYLHYDROLASE, PUTATIVE (AFU_ORTHOLOGUE AFUA_2G00820)-RELATED"/>
    <property type="match status" value="1"/>
</dbReference>
<keyword evidence="3" id="KW-1185">Reference proteome</keyword>